<proteinExistence type="inferred from homology"/>
<dbReference type="AlphaFoldDB" id="A0A844G9Y3"/>
<keyword evidence="8 11" id="KW-0460">Magnesium</keyword>
<dbReference type="GO" id="GO:0005948">
    <property type="term" value="C:acetolactate synthase complex"/>
    <property type="evidence" value="ECO:0007669"/>
    <property type="project" value="TreeGrafter"/>
</dbReference>
<comment type="similarity">
    <text evidence="3 11">Belongs to the TPP enzyme family.</text>
</comment>
<evidence type="ECO:0000256" key="5">
    <source>
        <dbReference type="ARBA" id="ARBA00022605"/>
    </source>
</evidence>
<dbReference type="GO" id="GO:0000287">
    <property type="term" value="F:magnesium ion binding"/>
    <property type="evidence" value="ECO:0007669"/>
    <property type="project" value="UniProtKB-UniRule"/>
</dbReference>
<evidence type="ECO:0000256" key="8">
    <source>
        <dbReference type="ARBA" id="ARBA00022842"/>
    </source>
</evidence>
<evidence type="ECO:0000256" key="10">
    <source>
        <dbReference type="ARBA" id="ARBA00023304"/>
    </source>
</evidence>
<comment type="caution">
    <text evidence="15">The sequence shown here is derived from an EMBL/GenBank/DDBJ whole genome shotgun (WGS) entry which is preliminary data.</text>
</comment>
<dbReference type="InterPro" id="IPR012000">
    <property type="entry name" value="Thiamin_PyroP_enz_cen_dom"/>
</dbReference>
<protein>
    <recommendedName>
        <fullName evidence="4 11">Acetolactate synthase</fullName>
        <ecNumber evidence="4 11">2.2.1.6</ecNumber>
    </recommendedName>
</protein>
<dbReference type="GO" id="GO:0009097">
    <property type="term" value="P:isoleucine biosynthetic process"/>
    <property type="evidence" value="ECO:0007669"/>
    <property type="project" value="UniProtKB-UniPathway"/>
</dbReference>
<organism evidence="15 16">
    <name type="scientific">Victivallis lenta</name>
    <dbReference type="NCBI Taxonomy" id="2606640"/>
    <lineage>
        <taxon>Bacteria</taxon>
        <taxon>Pseudomonadati</taxon>
        <taxon>Lentisphaerota</taxon>
        <taxon>Lentisphaeria</taxon>
        <taxon>Victivallales</taxon>
        <taxon>Victivallaceae</taxon>
        <taxon>Victivallis</taxon>
    </lineage>
</organism>
<keyword evidence="7 11" id="KW-0479">Metal-binding</keyword>
<dbReference type="Gene3D" id="3.40.50.970">
    <property type="match status" value="2"/>
</dbReference>
<dbReference type="GO" id="GO:0030976">
    <property type="term" value="F:thiamine pyrophosphate binding"/>
    <property type="evidence" value="ECO:0007669"/>
    <property type="project" value="UniProtKB-UniRule"/>
</dbReference>
<dbReference type="PANTHER" id="PTHR18968:SF13">
    <property type="entry name" value="ACETOLACTATE SYNTHASE CATALYTIC SUBUNIT, MITOCHONDRIAL"/>
    <property type="match status" value="1"/>
</dbReference>
<dbReference type="UniPathway" id="UPA00047">
    <property type="reaction ID" value="UER00055"/>
</dbReference>
<dbReference type="InterPro" id="IPR029061">
    <property type="entry name" value="THDP-binding"/>
</dbReference>
<keyword evidence="16" id="KW-1185">Reference proteome</keyword>
<evidence type="ECO:0000313" key="15">
    <source>
        <dbReference type="EMBL" id="MST99341.1"/>
    </source>
</evidence>
<dbReference type="EMBL" id="VUNS01000034">
    <property type="protein sequence ID" value="MST99341.1"/>
    <property type="molecule type" value="Genomic_DNA"/>
</dbReference>
<dbReference type="InterPro" id="IPR045229">
    <property type="entry name" value="TPP_enz"/>
</dbReference>
<keyword evidence="5 11" id="KW-0028">Amino-acid biosynthesis</keyword>
<keyword evidence="10 11" id="KW-0100">Branched-chain amino acid biosynthesis</keyword>
<dbReference type="RefSeq" id="WP_154420536.1">
    <property type="nucleotide sequence ID" value="NZ_CALXOB010000015.1"/>
</dbReference>
<dbReference type="Pfam" id="PF00205">
    <property type="entry name" value="TPP_enzyme_M"/>
    <property type="match status" value="1"/>
</dbReference>
<dbReference type="InterPro" id="IPR000399">
    <property type="entry name" value="TPP-bd_CS"/>
</dbReference>
<evidence type="ECO:0000256" key="1">
    <source>
        <dbReference type="ARBA" id="ARBA00004974"/>
    </source>
</evidence>
<feature type="domain" description="Thiamine pyrophosphate enzyme central" evidence="12">
    <location>
        <begin position="212"/>
        <end position="345"/>
    </location>
</feature>
<dbReference type="UniPathway" id="UPA00049">
    <property type="reaction ID" value="UER00059"/>
</dbReference>
<sequence length="580" mass="62960">MEAIQYDNDGSFRPAEPAPARLMKGAEIAVRTLEQLGVETVFAYPGGSAIEFHQALADSSIRVVLPRHEQGGAFAANGYARASGRVGVCMATSGPGATNLLTGVADAYMDSIPMVIITGQVESGLIGKNAFQETDIIGMSRPIVKHSRLVLHAGEIAPVLVEAFRLARCGRPGPVWIDIPKDIQQQISAFRFDDHPEPRREKLPPPVAAERIAEIREAIRRSERPCIVAGGGVIAAGASEELFRFADSYRIPVATTLMGIGSFPETHPLSLKWLGMHGSYYANYAVNECDLLLVLGARFADRSTGRADRFAEHAFIVHIDIDESEINKNVRAGLGLAADVKEALALLNREPFDTGCSAWLETIAGWKREQPFRYRREPGRLKGQQVVEALSRLCGEEAIFVPGVGQHQMWTAQFGTYTRPRRLLTSGGLGAMGFGLPAAVGAKLALPEATVVNIDGDGSFQMNIQELGTVSTEGIGIKMVILNNQHLGMVAQLEDRFFGSRRGNTDLRVGGGRPFPDFVGIARSYGIPGRDVYDAAELEDAIREMLETPGPFLLDCHTVYQDHVLPMIPGGKTCRDIMTE</sequence>
<comment type="pathway">
    <text evidence="2 11">Amino-acid biosynthesis; L-valine biosynthesis; L-valine from pyruvate: step 1/4.</text>
</comment>
<comment type="cofactor">
    <cofactor evidence="11">
        <name>Mg(2+)</name>
        <dbReference type="ChEBI" id="CHEBI:18420"/>
    </cofactor>
    <text evidence="11">Binds 1 Mg(2+) ion per subunit.</text>
</comment>
<feature type="domain" description="Thiamine pyrophosphate enzyme N-terminal TPP-binding" evidence="14">
    <location>
        <begin position="23"/>
        <end position="138"/>
    </location>
</feature>
<dbReference type="EC" id="2.2.1.6" evidence="4 11"/>
<dbReference type="Pfam" id="PF02775">
    <property type="entry name" value="TPP_enzyme_C"/>
    <property type="match status" value="1"/>
</dbReference>
<evidence type="ECO:0000256" key="3">
    <source>
        <dbReference type="ARBA" id="ARBA00007812"/>
    </source>
</evidence>
<evidence type="ECO:0000256" key="7">
    <source>
        <dbReference type="ARBA" id="ARBA00022723"/>
    </source>
</evidence>
<name>A0A844G9Y3_9BACT</name>
<evidence type="ECO:0000256" key="2">
    <source>
        <dbReference type="ARBA" id="ARBA00005025"/>
    </source>
</evidence>
<dbReference type="InterPro" id="IPR011766">
    <property type="entry name" value="TPP_enzyme_TPP-bd"/>
</dbReference>
<evidence type="ECO:0000256" key="6">
    <source>
        <dbReference type="ARBA" id="ARBA00022679"/>
    </source>
</evidence>
<dbReference type="PANTHER" id="PTHR18968">
    <property type="entry name" value="THIAMINE PYROPHOSPHATE ENZYMES"/>
    <property type="match status" value="1"/>
</dbReference>
<evidence type="ECO:0000259" key="12">
    <source>
        <dbReference type="Pfam" id="PF00205"/>
    </source>
</evidence>
<dbReference type="InterPro" id="IPR012846">
    <property type="entry name" value="Acetolactate_synth_lsu"/>
</dbReference>
<dbReference type="PROSITE" id="PS00187">
    <property type="entry name" value="TPP_ENZYMES"/>
    <property type="match status" value="1"/>
</dbReference>
<dbReference type="GO" id="GO:0003984">
    <property type="term" value="F:acetolactate synthase activity"/>
    <property type="evidence" value="ECO:0007669"/>
    <property type="project" value="UniProtKB-EC"/>
</dbReference>
<dbReference type="FunFam" id="3.40.50.970:FF:000007">
    <property type="entry name" value="Acetolactate synthase"/>
    <property type="match status" value="1"/>
</dbReference>
<dbReference type="Proteomes" id="UP000435649">
    <property type="component" value="Unassembled WGS sequence"/>
</dbReference>
<evidence type="ECO:0000259" key="13">
    <source>
        <dbReference type="Pfam" id="PF02775"/>
    </source>
</evidence>
<dbReference type="FunFam" id="3.40.50.1220:FF:000008">
    <property type="entry name" value="Acetolactate synthase"/>
    <property type="match status" value="1"/>
</dbReference>
<reference evidence="15 16" key="1">
    <citation type="submission" date="2019-08" db="EMBL/GenBank/DDBJ databases">
        <title>In-depth cultivation of the pig gut microbiome towards novel bacterial diversity and tailored functional studies.</title>
        <authorList>
            <person name="Wylensek D."/>
            <person name="Hitch T.C.A."/>
            <person name="Clavel T."/>
        </authorList>
    </citation>
    <scope>NUCLEOTIDE SEQUENCE [LARGE SCALE GENOMIC DNA]</scope>
    <source>
        <strain evidence="15 16">BBE-744-WT-12</strain>
    </source>
</reference>
<keyword evidence="9 11" id="KW-0786">Thiamine pyrophosphate</keyword>
<accession>A0A844G9Y3</accession>
<dbReference type="InterPro" id="IPR012001">
    <property type="entry name" value="Thiamin_PyroP_enz_TPP-bd_dom"/>
</dbReference>
<keyword evidence="6 11" id="KW-0808">Transferase</keyword>
<dbReference type="GO" id="GO:0009099">
    <property type="term" value="P:L-valine biosynthetic process"/>
    <property type="evidence" value="ECO:0007669"/>
    <property type="project" value="UniProtKB-UniPathway"/>
</dbReference>
<comment type="cofactor">
    <cofactor evidence="11">
        <name>thiamine diphosphate</name>
        <dbReference type="ChEBI" id="CHEBI:58937"/>
    </cofactor>
    <text evidence="11">Binds 1 thiamine pyrophosphate per subunit.</text>
</comment>
<dbReference type="CDD" id="cd07035">
    <property type="entry name" value="TPP_PYR_POX_like"/>
    <property type="match status" value="1"/>
</dbReference>
<evidence type="ECO:0000256" key="9">
    <source>
        <dbReference type="ARBA" id="ARBA00023052"/>
    </source>
</evidence>
<comment type="catalytic activity">
    <reaction evidence="11">
        <text>2 pyruvate + H(+) = (2S)-2-acetolactate + CO2</text>
        <dbReference type="Rhea" id="RHEA:25249"/>
        <dbReference type="ChEBI" id="CHEBI:15361"/>
        <dbReference type="ChEBI" id="CHEBI:15378"/>
        <dbReference type="ChEBI" id="CHEBI:16526"/>
        <dbReference type="ChEBI" id="CHEBI:58476"/>
        <dbReference type="EC" id="2.2.1.6"/>
    </reaction>
</comment>
<feature type="domain" description="Thiamine pyrophosphate enzyme TPP-binding" evidence="13">
    <location>
        <begin position="403"/>
        <end position="556"/>
    </location>
</feature>
<dbReference type="SUPFAM" id="SSF52467">
    <property type="entry name" value="DHS-like NAD/FAD-binding domain"/>
    <property type="match status" value="1"/>
</dbReference>
<evidence type="ECO:0000259" key="14">
    <source>
        <dbReference type="Pfam" id="PF02776"/>
    </source>
</evidence>
<dbReference type="InterPro" id="IPR039368">
    <property type="entry name" value="AHAS_TPP"/>
</dbReference>
<dbReference type="CDD" id="cd02015">
    <property type="entry name" value="TPP_AHAS"/>
    <property type="match status" value="1"/>
</dbReference>
<dbReference type="Gene3D" id="3.40.50.1220">
    <property type="entry name" value="TPP-binding domain"/>
    <property type="match status" value="1"/>
</dbReference>
<dbReference type="InterPro" id="IPR029035">
    <property type="entry name" value="DHS-like_NAD/FAD-binding_dom"/>
</dbReference>
<evidence type="ECO:0000313" key="16">
    <source>
        <dbReference type="Proteomes" id="UP000435649"/>
    </source>
</evidence>
<evidence type="ECO:0000256" key="4">
    <source>
        <dbReference type="ARBA" id="ARBA00013145"/>
    </source>
</evidence>
<dbReference type="SUPFAM" id="SSF52518">
    <property type="entry name" value="Thiamin diphosphate-binding fold (THDP-binding)"/>
    <property type="match status" value="2"/>
</dbReference>
<dbReference type="NCBIfam" id="TIGR00118">
    <property type="entry name" value="acolac_lg"/>
    <property type="match status" value="1"/>
</dbReference>
<dbReference type="Pfam" id="PF02776">
    <property type="entry name" value="TPP_enzyme_N"/>
    <property type="match status" value="1"/>
</dbReference>
<comment type="pathway">
    <text evidence="1 11">Amino-acid biosynthesis; L-isoleucine biosynthesis; L-isoleucine from 2-oxobutanoate: step 1/4.</text>
</comment>
<dbReference type="GO" id="GO:0050660">
    <property type="term" value="F:flavin adenine dinucleotide binding"/>
    <property type="evidence" value="ECO:0007669"/>
    <property type="project" value="InterPro"/>
</dbReference>
<gene>
    <name evidence="15" type="primary">ilvB</name>
    <name evidence="15" type="ORF">FYJ85_20145</name>
</gene>
<evidence type="ECO:0000256" key="11">
    <source>
        <dbReference type="RuleBase" id="RU003591"/>
    </source>
</evidence>